<proteinExistence type="predicted"/>
<reference evidence="6" key="1">
    <citation type="submission" date="2016-11" db="UniProtKB">
        <authorList>
            <consortium name="WormBaseParasite"/>
        </authorList>
    </citation>
    <scope>IDENTIFICATION</scope>
</reference>
<feature type="repeat" description="ANK" evidence="3">
    <location>
        <begin position="224"/>
        <end position="260"/>
    </location>
</feature>
<feature type="repeat" description="ANK" evidence="3">
    <location>
        <begin position="186"/>
        <end position="222"/>
    </location>
</feature>
<dbReference type="PANTHER" id="PTHR24161:SF124">
    <property type="entry name" value="TRANSIENT RECEPTOR POTENTIAL CHANNEL PYREXIA"/>
    <property type="match status" value="1"/>
</dbReference>
<evidence type="ECO:0000313" key="6">
    <source>
        <dbReference type="WBParaSite" id="maker-uti_cns_0013083-snap-gene-0.3-mRNA-1"/>
    </source>
</evidence>
<protein>
    <submittedName>
        <fullName evidence="6">ANK_REP_REGION domain-containing protein</fullName>
    </submittedName>
</protein>
<dbReference type="Proteomes" id="UP000095280">
    <property type="component" value="Unplaced"/>
</dbReference>
<feature type="repeat" description="ANK" evidence="3">
    <location>
        <begin position="53"/>
        <end position="85"/>
    </location>
</feature>
<dbReference type="Pfam" id="PF00023">
    <property type="entry name" value="Ank"/>
    <property type="match status" value="3"/>
</dbReference>
<evidence type="ECO:0000256" key="4">
    <source>
        <dbReference type="SAM" id="MobiDB-lite"/>
    </source>
</evidence>
<dbReference type="WBParaSite" id="maker-uti_cns_0013083-snap-gene-0.3-mRNA-1">
    <property type="protein sequence ID" value="maker-uti_cns_0013083-snap-gene-0.3-mRNA-1"/>
    <property type="gene ID" value="maker-uti_cns_0013083-snap-gene-0.3"/>
</dbReference>
<keyword evidence="5" id="KW-1185">Reference proteome</keyword>
<keyword evidence="2 3" id="KW-0040">ANK repeat</keyword>
<name>A0A1I8IJS4_9PLAT</name>
<evidence type="ECO:0000256" key="1">
    <source>
        <dbReference type="ARBA" id="ARBA00022737"/>
    </source>
</evidence>
<dbReference type="PROSITE" id="PS50088">
    <property type="entry name" value="ANK_REPEAT"/>
    <property type="match status" value="4"/>
</dbReference>
<dbReference type="PANTHER" id="PTHR24161">
    <property type="entry name" value="ANK_REP_REGION DOMAIN-CONTAINING PROTEIN-RELATED"/>
    <property type="match status" value="1"/>
</dbReference>
<evidence type="ECO:0000256" key="2">
    <source>
        <dbReference type="ARBA" id="ARBA00023043"/>
    </source>
</evidence>
<dbReference type="AlphaFoldDB" id="A0A1I8IJS4"/>
<feature type="repeat" description="ANK" evidence="3">
    <location>
        <begin position="500"/>
        <end position="532"/>
    </location>
</feature>
<sequence>RNTMTANDFQGEYHRLHELVMQNKPGAKIAEEVEAMFQAHPGLNPDLQTNDDIGDTALHMAVRDQRPAVIRCLLSHDATVSIRNKKKETPLTLSRDGPWGKDQEIEDMLLEANKKQIAAKRMSRRQAEQRGFDNLDAIIRISRKDEQLKDPYVLHDLCLRQEIDLLIQLLESDEGHRRNIDGRNQNGLTPLHVAVVSPEPPYLEDLINYLLYYGADRDAKCTPDGNTSLHLAIIYSKLFNAEISVPLLLKEGAVPNLRNFAERTPKDYAYAKGYADLAALLEEIERHPERRHEIDIYNWKEKFGANRKSDGDLLETAIQQGNAEGVKQLAGRMSTDEQQAKLLQDMLCYHRAVLESRRNKAQVIDSLGSSGVDPRSVDDHGNTAIQLAISSLPHDQEMIDVIKALLKAGVPKEPKNKENKDALTMSIERDYKDVEELLRGSKRPEPARPPPPPQPQKRGRSVHEILADKSLTSKKKLAELEQLWTNYPSTNPNVRTTDNMADTPLHIVVRRDQEELVDFFLSKNAIVNVKNKRNETPIMLAQRTEFGFNLGVYEKLKEVNRTQIARKRWTQLDLASRALVSSVKVWCVNRKSMSPLLDAPRLKLPQAVAIRSGSIFLASDSTSSSSWSISARGMRSSRSSKSFFNEPVVRISSIFLAILSPIPF</sequence>
<accession>A0A1I8IJS4</accession>
<dbReference type="PROSITE" id="PS50297">
    <property type="entry name" value="ANK_REP_REGION"/>
    <property type="match status" value="3"/>
</dbReference>
<evidence type="ECO:0000313" key="5">
    <source>
        <dbReference type="Proteomes" id="UP000095280"/>
    </source>
</evidence>
<dbReference type="InterPro" id="IPR036770">
    <property type="entry name" value="Ankyrin_rpt-contain_sf"/>
</dbReference>
<keyword evidence="1" id="KW-0677">Repeat</keyword>
<dbReference type="SUPFAM" id="SSF48403">
    <property type="entry name" value="Ankyrin repeat"/>
    <property type="match status" value="2"/>
</dbReference>
<organism evidence="5 6">
    <name type="scientific">Macrostomum lignano</name>
    <dbReference type="NCBI Taxonomy" id="282301"/>
    <lineage>
        <taxon>Eukaryota</taxon>
        <taxon>Metazoa</taxon>
        <taxon>Spiralia</taxon>
        <taxon>Lophotrochozoa</taxon>
        <taxon>Platyhelminthes</taxon>
        <taxon>Rhabditophora</taxon>
        <taxon>Macrostomorpha</taxon>
        <taxon>Macrostomida</taxon>
        <taxon>Macrostomidae</taxon>
        <taxon>Macrostomum</taxon>
    </lineage>
</organism>
<dbReference type="Gene3D" id="1.25.40.20">
    <property type="entry name" value="Ankyrin repeat-containing domain"/>
    <property type="match status" value="4"/>
</dbReference>
<evidence type="ECO:0000256" key="3">
    <source>
        <dbReference type="PROSITE-ProRule" id="PRU00023"/>
    </source>
</evidence>
<dbReference type="InterPro" id="IPR002110">
    <property type="entry name" value="Ankyrin_rpt"/>
</dbReference>
<dbReference type="SMART" id="SM00248">
    <property type="entry name" value="ANK"/>
    <property type="match status" value="5"/>
</dbReference>
<feature type="region of interest" description="Disordered" evidence="4">
    <location>
        <begin position="440"/>
        <end position="461"/>
    </location>
</feature>